<keyword evidence="5" id="KW-0677">Repeat</keyword>
<dbReference type="InterPro" id="IPR011679">
    <property type="entry name" value="ERp29_C"/>
</dbReference>
<evidence type="ECO:0000256" key="8">
    <source>
        <dbReference type="ARBA" id="ARBA00023284"/>
    </source>
</evidence>
<dbReference type="Pfam" id="PF07749">
    <property type="entry name" value="ERp29"/>
    <property type="match status" value="1"/>
</dbReference>
<dbReference type="PRINTS" id="PR00421">
    <property type="entry name" value="THIOREDOXIN"/>
</dbReference>
<evidence type="ECO:0000313" key="12">
    <source>
        <dbReference type="EMBL" id="KPA86784.1"/>
    </source>
</evidence>
<reference evidence="12 13" key="1">
    <citation type="submission" date="2015-07" db="EMBL/GenBank/DDBJ databases">
        <title>High-quality genome of monoxenous trypanosomatid Leptomonas pyrrhocoris.</title>
        <authorList>
            <person name="Flegontov P."/>
            <person name="Butenko A."/>
            <person name="Firsov S."/>
            <person name="Vlcek C."/>
            <person name="Logacheva M.D."/>
            <person name="Field M."/>
            <person name="Filatov D."/>
            <person name="Flegontova O."/>
            <person name="Gerasimov E."/>
            <person name="Jackson A.P."/>
            <person name="Kelly S."/>
            <person name="Opperdoes F."/>
            <person name="O'Reilly A."/>
            <person name="Votypka J."/>
            <person name="Yurchenko V."/>
            <person name="Lukes J."/>
        </authorList>
    </citation>
    <scope>NUCLEOTIDE SEQUENCE [LARGE SCALE GENOMIC DNA]</scope>
    <source>
        <strain evidence="12">H10</strain>
    </source>
</reference>
<evidence type="ECO:0000256" key="3">
    <source>
        <dbReference type="ARBA" id="ARBA00012723"/>
    </source>
</evidence>
<dbReference type="SUPFAM" id="SSF52833">
    <property type="entry name" value="Thioredoxin-like"/>
    <property type="match status" value="2"/>
</dbReference>
<protein>
    <recommendedName>
        <fullName evidence="3">protein disulfide-isomerase</fullName>
        <ecNumber evidence="3">5.3.4.1</ecNumber>
    </recommendedName>
</protein>
<dbReference type="RefSeq" id="XP_015665223.1">
    <property type="nucleotide sequence ID" value="XM_015797215.1"/>
</dbReference>
<comment type="catalytic activity">
    <reaction evidence="1">
        <text>Catalyzes the rearrangement of -S-S- bonds in proteins.</text>
        <dbReference type="EC" id="5.3.4.1"/>
    </reaction>
</comment>
<dbReference type="FunFam" id="3.40.30.10:FF:000032">
    <property type="entry name" value="Protein disulfide-isomerase A6 homolog"/>
    <property type="match status" value="1"/>
</dbReference>
<keyword evidence="7 12" id="KW-0413">Isomerase</keyword>
<evidence type="ECO:0000256" key="1">
    <source>
        <dbReference type="ARBA" id="ARBA00001182"/>
    </source>
</evidence>
<proteinExistence type="inferred from homology"/>
<sequence length="376" mass="41103">MKRFVVLLLLATAILAVLASAQAEDPGVEMPGIVQMTKSSFNELVGKKKAALVEFYAPWCGHCKHMAPAYTELGAAFLRSSRAKDLLVIGKVDSTQEQELGKRFDVKGFPTILYFPAGSTTPVKYEGLRTADDFVKFLSSKIPGLLMSLPQEPQFAVDLTPDNFDAVALDPTKSALVMFYAPWCGHCKALKPKYSQLAKIYENDADVVIARIDADDKANKAVAERYDVHGFPTIYFFPKGENAKPEEYKSGREIEDFLTFVNERAGTHRLANGDLSWDFGVIEELSKAVASVAVSEGTEATASAVEQVKEMAAKLGDSPSTGYYVKTAERIAEKGGESVSTELARLQRTLDGAVKGARRDNMLLRVNILTAISKQL</sequence>
<keyword evidence="8" id="KW-0676">Redox-active center</keyword>
<evidence type="ECO:0000256" key="7">
    <source>
        <dbReference type="ARBA" id="ARBA00023235"/>
    </source>
</evidence>
<dbReference type="Proteomes" id="UP000037923">
    <property type="component" value="Unassembled WGS sequence"/>
</dbReference>
<dbReference type="PANTHER" id="PTHR45672">
    <property type="entry name" value="PROTEIN DISULFIDE-ISOMERASE C17H9.14C-RELATED"/>
    <property type="match status" value="1"/>
</dbReference>
<keyword evidence="13" id="KW-1185">Reference proteome</keyword>
<evidence type="ECO:0000256" key="6">
    <source>
        <dbReference type="ARBA" id="ARBA00023157"/>
    </source>
</evidence>
<evidence type="ECO:0000259" key="11">
    <source>
        <dbReference type="PROSITE" id="PS51352"/>
    </source>
</evidence>
<dbReference type="GO" id="GO:0006457">
    <property type="term" value="P:protein folding"/>
    <property type="evidence" value="ECO:0007669"/>
    <property type="project" value="TreeGrafter"/>
</dbReference>
<dbReference type="GeneID" id="26901148"/>
<evidence type="ECO:0000256" key="2">
    <source>
        <dbReference type="ARBA" id="ARBA00006347"/>
    </source>
</evidence>
<dbReference type="PROSITE" id="PS51352">
    <property type="entry name" value="THIOREDOXIN_2"/>
    <property type="match status" value="2"/>
</dbReference>
<dbReference type="Pfam" id="PF00085">
    <property type="entry name" value="Thioredoxin"/>
    <property type="match status" value="2"/>
</dbReference>
<keyword evidence="6" id="KW-1015">Disulfide bond</keyword>
<dbReference type="InterPro" id="IPR013766">
    <property type="entry name" value="Thioredoxin_domain"/>
</dbReference>
<dbReference type="InterPro" id="IPR017937">
    <property type="entry name" value="Thioredoxin_CS"/>
</dbReference>
<evidence type="ECO:0000256" key="10">
    <source>
        <dbReference type="SAM" id="SignalP"/>
    </source>
</evidence>
<gene>
    <name evidence="12" type="ORF">ABB37_00851</name>
</gene>
<dbReference type="OrthoDB" id="427280at2759"/>
<evidence type="ECO:0000256" key="4">
    <source>
        <dbReference type="ARBA" id="ARBA00022729"/>
    </source>
</evidence>
<dbReference type="CDD" id="cd02998">
    <property type="entry name" value="PDI_a_ERp38"/>
    <property type="match status" value="2"/>
</dbReference>
<dbReference type="Gene3D" id="1.20.1150.12">
    <property type="entry name" value="Endoplasmic reticulum resident protein 29, C-terminal domain"/>
    <property type="match status" value="1"/>
</dbReference>
<evidence type="ECO:0000256" key="5">
    <source>
        <dbReference type="ARBA" id="ARBA00022737"/>
    </source>
</evidence>
<organism evidence="12 13">
    <name type="scientific">Leptomonas pyrrhocoris</name>
    <name type="common">Firebug parasite</name>
    <dbReference type="NCBI Taxonomy" id="157538"/>
    <lineage>
        <taxon>Eukaryota</taxon>
        <taxon>Discoba</taxon>
        <taxon>Euglenozoa</taxon>
        <taxon>Kinetoplastea</taxon>
        <taxon>Metakinetoplastina</taxon>
        <taxon>Trypanosomatida</taxon>
        <taxon>Trypanosomatidae</taxon>
        <taxon>Leishmaniinae</taxon>
        <taxon>Leptomonas</taxon>
    </lineage>
</organism>
<comment type="similarity">
    <text evidence="2 9">Belongs to the protein disulfide isomerase family.</text>
</comment>
<dbReference type="InterPro" id="IPR036356">
    <property type="entry name" value="ERp29_C_sf"/>
</dbReference>
<dbReference type="SUPFAM" id="SSF47933">
    <property type="entry name" value="ERP29 C domain-like"/>
    <property type="match status" value="1"/>
</dbReference>
<dbReference type="Gene3D" id="3.40.30.10">
    <property type="entry name" value="Glutaredoxin"/>
    <property type="match status" value="2"/>
</dbReference>
<dbReference type="InterPro" id="IPR005788">
    <property type="entry name" value="PDI_thioredoxin-like_dom"/>
</dbReference>
<dbReference type="EC" id="5.3.4.1" evidence="3"/>
<dbReference type="GO" id="GO:0005783">
    <property type="term" value="C:endoplasmic reticulum"/>
    <property type="evidence" value="ECO:0007669"/>
    <property type="project" value="InterPro"/>
</dbReference>
<accession>A0A0N0VI92</accession>
<comment type="caution">
    <text evidence="12">The sequence shown here is derived from an EMBL/GenBank/DDBJ whole genome shotgun (WGS) entry which is preliminary data.</text>
</comment>
<evidence type="ECO:0000313" key="13">
    <source>
        <dbReference type="Proteomes" id="UP000037923"/>
    </source>
</evidence>
<name>A0A0N0VI92_LEPPY</name>
<dbReference type="AlphaFoldDB" id="A0A0N0VI92"/>
<feature type="chain" id="PRO_5005861066" description="protein disulfide-isomerase" evidence="10">
    <location>
        <begin position="24"/>
        <end position="376"/>
    </location>
</feature>
<dbReference type="PANTHER" id="PTHR45672:SF11">
    <property type="entry name" value="PROTEIN DISULFIDE-ISOMERASE C17H9.14C"/>
    <property type="match status" value="1"/>
</dbReference>
<dbReference type="GO" id="GO:0003756">
    <property type="term" value="F:protein disulfide isomerase activity"/>
    <property type="evidence" value="ECO:0007669"/>
    <property type="project" value="UniProtKB-EC"/>
</dbReference>
<dbReference type="OMA" id="FINEHAG"/>
<dbReference type="NCBIfam" id="TIGR01126">
    <property type="entry name" value="pdi_dom"/>
    <property type="match status" value="2"/>
</dbReference>
<dbReference type="InterPro" id="IPR051063">
    <property type="entry name" value="PDI"/>
</dbReference>
<keyword evidence="4 10" id="KW-0732">Signal</keyword>
<dbReference type="PROSITE" id="PS00194">
    <property type="entry name" value="THIOREDOXIN_1"/>
    <property type="match status" value="2"/>
</dbReference>
<evidence type="ECO:0000256" key="9">
    <source>
        <dbReference type="RuleBase" id="RU004208"/>
    </source>
</evidence>
<feature type="domain" description="Thioredoxin" evidence="11">
    <location>
        <begin position="19"/>
        <end position="143"/>
    </location>
</feature>
<feature type="signal peptide" evidence="10">
    <location>
        <begin position="1"/>
        <end position="23"/>
    </location>
</feature>
<dbReference type="EMBL" id="LGTL01000001">
    <property type="protein sequence ID" value="KPA86784.1"/>
    <property type="molecule type" value="Genomic_DNA"/>
</dbReference>
<dbReference type="InterPro" id="IPR036249">
    <property type="entry name" value="Thioredoxin-like_sf"/>
</dbReference>
<feature type="domain" description="Thioredoxin" evidence="11">
    <location>
        <begin position="146"/>
        <end position="266"/>
    </location>
</feature>
<dbReference type="VEuPathDB" id="TriTrypDB:LpyrH10_01_8510"/>